<dbReference type="Pfam" id="PF05621">
    <property type="entry name" value="TniB"/>
    <property type="match status" value="1"/>
</dbReference>
<keyword evidence="3 5" id="KW-0547">Nucleotide-binding</keyword>
<dbReference type="HAMAP" id="MF_01407">
    <property type="entry name" value="ORC1_type_DNA_replic_protein"/>
    <property type="match status" value="1"/>
</dbReference>
<dbReference type="GO" id="GO:0005524">
    <property type="term" value="F:ATP binding"/>
    <property type="evidence" value="ECO:0007669"/>
    <property type="project" value="UniProtKB-UniRule"/>
</dbReference>
<dbReference type="PANTHER" id="PTHR10763">
    <property type="entry name" value="CELL DIVISION CONTROL PROTEIN 6-RELATED"/>
    <property type="match status" value="1"/>
</dbReference>
<dbReference type="SMART" id="SM01074">
    <property type="entry name" value="Cdc6_C"/>
    <property type="match status" value="1"/>
</dbReference>
<feature type="binding site" evidence="5">
    <location>
        <position position="213"/>
    </location>
    <ligand>
        <name>ATP</name>
        <dbReference type="ChEBI" id="CHEBI:30616"/>
    </ligand>
</feature>
<dbReference type="InterPro" id="IPR014277">
    <property type="entry name" value="Orc1/Cdc6_arc"/>
</dbReference>
<evidence type="ECO:0000256" key="5">
    <source>
        <dbReference type="HAMAP-Rule" id="MF_01407"/>
    </source>
</evidence>
<dbReference type="NCBIfam" id="TIGR02928">
    <property type="entry name" value="orc1/cdc6 family replication initiation protein"/>
    <property type="match status" value="1"/>
</dbReference>
<gene>
    <name evidence="7" type="ORF">DSAG12_00687</name>
</gene>
<organism evidence="7 8">
    <name type="scientific">Promethearchaeum syntrophicum</name>
    <dbReference type="NCBI Taxonomy" id="2594042"/>
    <lineage>
        <taxon>Archaea</taxon>
        <taxon>Promethearchaeati</taxon>
        <taxon>Promethearchaeota</taxon>
        <taxon>Promethearchaeia</taxon>
        <taxon>Promethearchaeales</taxon>
        <taxon>Promethearchaeaceae</taxon>
        <taxon>Promethearchaeum</taxon>
    </lineage>
</organism>
<dbReference type="PANTHER" id="PTHR10763:SF31">
    <property type="entry name" value="ORC1-TYPE DNA REPLICATION PROTEIN 2"/>
    <property type="match status" value="1"/>
</dbReference>
<protein>
    <recommendedName>
        <fullName evidence="5">ORC1-type DNA replication protein</fullName>
    </recommendedName>
</protein>
<dbReference type="Proteomes" id="UP000321408">
    <property type="component" value="Chromosome"/>
</dbReference>
<evidence type="ECO:0000256" key="4">
    <source>
        <dbReference type="ARBA" id="ARBA00022840"/>
    </source>
</evidence>
<feature type="domain" description="Cdc6 C-terminal" evidence="6">
    <location>
        <begin position="307"/>
        <end position="391"/>
    </location>
</feature>
<comment type="similarity">
    <text evidence="1 5">Belongs to the CDC6/cdc18 family.</text>
</comment>
<dbReference type="RefSeq" id="WP_147661802.1">
    <property type="nucleotide sequence ID" value="NZ_CP042905.2"/>
</dbReference>
<keyword evidence="4 5" id="KW-0067">ATP-binding</keyword>
<dbReference type="GO" id="GO:0006260">
    <property type="term" value="P:DNA replication"/>
    <property type="evidence" value="ECO:0007669"/>
    <property type="project" value="UniProtKB-UniRule"/>
</dbReference>
<dbReference type="SUPFAM" id="SSF46785">
    <property type="entry name" value="Winged helix' DNA-binding domain"/>
    <property type="match status" value="1"/>
</dbReference>
<dbReference type="SUPFAM" id="SSF52540">
    <property type="entry name" value="P-loop containing nucleoside triphosphate hydrolases"/>
    <property type="match status" value="1"/>
</dbReference>
<dbReference type="InterPro" id="IPR055237">
    <property type="entry name" value="Cdc6_lid"/>
</dbReference>
<evidence type="ECO:0000259" key="6">
    <source>
        <dbReference type="SMART" id="SM01074"/>
    </source>
</evidence>
<comment type="function">
    <text evidence="5">Involved in regulation of DNA replication.</text>
</comment>
<evidence type="ECO:0000256" key="2">
    <source>
        <dbReference type="ARBA" id="ARBA00022705"/>
    </source>
</evidence>
<dbReference type="GeneID" id="41328690"/>
<evidence type="ECO:0000256" key="1">
    <source>
        <dbReference type="ARBA" id="ARBA00006184"/>
    </source>
</evidence>
<dbReference type="InterPro" id="IPR050311">
    <property type="entry name" value="ORC1/CDC6"/>
</dbReference>
<dbReference type="Pfam" id="PF22703">
    <property type="entry name" value="Cdc6_lid"/>
    <property type="match status" value="1"/>
</dbReference>
<dbReference type="Gene3D" id="1.10.8.60">
    <property type="match status" value="1"/>
</dbReference>
<accession>A0A5B9D8D5</accession>
<proteinExistence type="inferred from homology"/>
<reference evidence="7 8" key="2">
    <citation type="journal article" date="2024" name="Int. J. Syst. Evol. Microbiol.">
        <title>Promethearchaeum syntrophicum gen. nov., sp. nov., an anaerobic, obligately syntrophic archaeon, the first isolate of the lineage 'Asgard' archaea, and proposal of the new archaeal phylum Promethearchaeota phyl. nov. and kingdom Promethearchaeati regn. nov.</title>
        <authorList>
            <person name="Imachi H."/>
            <person name="Nobu M.K."/>
            <person name="Kato S."/>
            <person name="Takaki Y."/>
            <person name="Miyazaki M."/>
            <person name="Miyata M."/>
            <person name="Ogawara M."/>
            <person name="Saito Y."/>
            <person name="Sakai S."/>
            <person name="Tahara Y.O."/>
            <person name="Takano Y."/>
            <person name="Tasumi E."/>
            <person name="Uematsu K."/>
            <person name="Yoshimura T."/>
            <person name="Itoh T."/>
            <person name="Ohkuma M."/>
            <person name="Takai K."/>
        </authorList>
    </citation>
    <scope>NUCLEOTIDE SEQUENCE [LARGE SCALE GENOMIC DNA]</scope>
    <source>
        <strain evidence="7 8">MK-D1</strain>
    </source>
</reference>
<name>A0A5B9D8D5_9ARCH</name>
<dbReference type="InterPro" id="IPR027417">
    <property type="entry name" value="P-loop_NTPase"/>
</dbReference>
<dbReference type="KEGG" id="psyt:DSAG12_00687"/>
<sequence>MTINYLEDQYCRNSLFLNEKYFEVNYLPDQIKHREQELIMLSKIFIKLIETPFRISRKVMIHGDVGIGKTAITRTFGRMLLLSAKKRNIKIKYVHINCRIEKSNFKILNQVLRKLNIPVPIRGFSPQDLITMLQDYLIKNEIYLVLVLDELNHIQNFDTNFDIIYSLTRMNDSDNGKNFLSLIVIVRDITLLRNLDESTISTLQGNILTLKKYTINQIVDILNFRIDKGLKKGIITESNVHLIAEKISDSGDIRKGLNIIRNAVKITEAKDKSHVSGNELQIAFNNLIPSLQDDALSILTYHMTLLLYVITVLLMERKEKRVIFSEIQKKYEEICFLYQETPKKSTQIWNNLQSLKNYSLIKIKTISKKVKGRKSYCSINSIPINILNEELNQKIRNFLSTR</sequence>
<evidence type="ECO:0000313" key="7">
    <source>
        <dbReference type="EMBL" id="QEE14866.1"/>
    </source>
</evidence>
<feature type="binding site" evidence="5">
    <location>
        <begin position="67"/>
        <end position="71"/>
    </location>
    <ligand>
        <name>ATP</name>
        <dbReference type="ChEBI" id="CHEBI:30616"/>
    </ligand>
</feature>
<feature type="binding site" evidence="5">
    <location>
        <position position="225"/>
    </location>
    <ligand>
        <name>ATP</name>
        <dbReference type="ChEBI" id="CHEBI:30616"/>
    </ligand>
</feature>
<dbReference type="AlphaFoldDB" id="A0A5B9D8D5"/>
<dbReference type="EMBL" id="CP042905">
    <property type="protein sequence ID" value="QEE14866.1"/>
    <property type="molecule type" value="Genomic_DNA"/>
</dbReference>
<dbReference type="InterPro" id="IPR008868">
    <property type="entry name" value="TniB"/>
</dbReference>
<dbReference type="InterPro" id="IPR015163">
    <property type="entry name" value="Cdc6_C"/>
</dbReference>
<dbReference type="InterPro" id="IPR036388">
    <property type="entry name" value="WH-like_DNA-bd_sf"/>
</dbReference>
<evidence type="ECO:0000313" key="8">
    <source>
        <dbReference type="Proteomes" id="UP000321408"/>
    </source>
</evidence>
<keyword evidence="2 5" id="KW-0235">DNA replication</keyword>
<dbReference type="Gene3D" id="1.10.10.10">
    <property type="entry name" value="Winged helix-like DNA-binding domain superfamily/Winged helix DNA-binding domain"/>
    <property type="match status" value="1"/>
</dbReference>
<dbReference type="OrthoDB" id="195574at2157"/>
<evidence type="ECO:0000256" key="3">
    <source>
        <dbReference type="ARBA" id="ARBA00022741"/>
    </source>
</evidence>
<keyword evidence="8" id="KW-1185">Reference proteome</keyword>
<reference evidence="7 8" key="1">
    <citation type="journal article" date="2020" name="Nature">
        <title>Isolation of an archaeon at the prokaryote-eukaryote interface.</title>
        <authorList>
            <person name="Imachi H."/>
            <person name="Nobu M.K."/>
            <person name="Nakahara N."/>
            <person name="Morono Y."/>
            <person name="Ogawara M."/>
            <person name="Takaki Y."/>
            <person name="Takano Y."/>
            <person name="Uematsu K."/>
            <person name="Ikuta T."/>
            <person name="Ito M."/>
            <person name="Matsui Y."/>
            <person name="Miyazaki M."/>
            <person name="Murata K."/>
            <person name="Saito Y."/>
            <person name="Sakai S."/>
            <person name="Song C."/>
            <person name="Tasumi E."/>
            <person name="Yamanaka Y."/>
            <person name="Yamaguchi T."/>
            <person name="Kamagata Y."/>
            <person name="Tamaki H."/>
            <person name="Takai K."/>
        </authorList>
    </citation>
    <scope>NUCLEOTIDE SEQUENCE [LARGE SCALE GENOMIC DNA]</scope>
    <source>
        <strain evidence="7 8">MK-D1</strain>
    </source>
</reference>
<dbReference type="Pfam" id="PF09079">
    <property type="entry name" value="WHD_Cdc6"/>
    <property type="match status" value="1"/>
</dbReference>
<dbReference type="InterPro" id="IPR036390">
    <property type="entry name" value="WH_DNA-bd_sf"/>
</dbReference>
<dbReference type="Gene3D" id="3.40.50.300">
    <property type="entry name" value="P-loop containing nucleotide triphosphate hydrolases"/>
    <property type="match status" value="1"/>
</dbReference>